<reference evidence="7 8" key="1">
    <citation type="submission" date="2019-05" db="EMBL/GenBank/DDBJ databases">
        <title>Another draft genome of Portunus trituberculatus and its Hox gene families provides insights of decapod evolution.</title>
        <authorList>
            <person name="Jeong J.-H."/>
            <person name="Song I."/>
            <person name="Kim S."/>
            <person name="Choi T."/>
            <person name="Kim D."/>
            <person name="Ryu S."/>
            <person name="Kim W."/>
        </authorList>
    </citation>
    <scope>NUCLEOTIDE SEQUENCE [LARGE SCALE GENOMIC DNA]</scope>
    <source>
        <tissue evidence="7">Muscle</tissue>
    </source>
</reference>
<comment type="subcellular location">
    <subcellularLocation>
        <location evidence="1">Membrane</location>
        <topology evidence="1">Multi-pass membrane protein</topology>
    </subcellularLocation>
</comment>
<dbReference type="AlphaFoldDB" id="A0A5B7J3R4"/>
<dbReference type="PANTHER" id="PTHR48041:SF139">
    <property type="entry name" value="PROTEIN SCARLET"/>
    <property type="match status" value="1"/>
</dbReference>
<evidence type="ECO:0000256" key="2">
    <source>
        <dbReference type="ARBA" id="ARBA00022448"/>
    </source>
</evidence>
<keyword evidence="2" id="KW-0813">Transport</keyword>
<dbReference type="PANTHER" id="PTHR48041">
    <property type="entry name" value="ABC TRANSPORTER G FAMILY MEMBER 28"/>
    <property type="match status" value="1"/>
</dbReference>
<evidence type="ECO:0000256" key="1">
    <source>
        <dbReference type="ARBA" id="ARBA00004141"/>
    </source>
</evidence>
<feature type="transmembrane region" description="Helical" evidence="6">
    <location>
        <begin position="62"/>
        <end position="78"/>
    </location>
</feature>
<evidence type="ECO:0000313" key="8">
    <source>
        <dbReference type="Proteomes" id="UP000324222"/>
    </source>
</evidence>
<dbReference type="GO" id="GO:0005886">
    <property type="term" value="C:plasma membrane"/>
    <property type="evidence" value="ECO:0007669"/>
    <property type="project" value="TreeGrafter"/>
</dbReference>
<dbReference type="OrthoDB" id="66620at2759"/>
<dbReference type="Proteomes" id="UP000324222">
    <property type="component" value="Unassembled WGS sequence"/>
</dbReference>
<proteinExistence type="predicted"/>
<keyword evidence="4 6" id="KW-1133">Transmembrane helix</keyword>
<accession>A0A5B7J3R4</accession>
<sequence>MDRHLTHDQRLLRVDHVISDLGLSRCEHTRIGTPGEDRRMSGGEIKRLSFACEVRNDRRHFLVNRHFFGLFFILIFFVH</sequence>
<comment type="caution">
    <text evidence="7">The sequence shown here is derived from an EMBL/GenBank/DDBJ whole genome shotgun (WGS) entry which is preliminary data.</text>
</comment>
<evidence type="ECO:0000256" key="3">
    <source>
        <dbReference type="ARBA" id="ARBA00022692"/>
    </source>
</evidence>
<protein>
    <submittedName>
        <fullName evidence="7">Protein white</fullName>
    </submittedName>
</protein>
<gene>
    <name evidence="7" type="primary">w_5</name>
    <name evidence="7" type="ORF">E2C01_085825</name>
</gene>
<keyword evidence="3 6" id="KW-0812">Transmembrane</keyword>
<evidence type="ECO:0000256" key="6">
    <source>
        <dbReference type="SAM" id="Phobius"/>
    </source>
</evidence>
<keyword evidence="5 6" id="KW-0472">Membrane</keyword>
<keyword evidence="8" id="KW-1185">Reference proteome</keyword>
<evidence type="ECO:0000313" key="7">
    <source>
        <dbReference type="EMBL" id="MPC90822.1"/>
    </source>
</evidence>
<dbReference type="EMBL" id="VSRR010085643">
    <property type="protein sequence ID" value="MPC90822.1"/>
    <property type="molecule type" value="Genomic_DNA"/>
</dbReference>
<dbReference type="InterPro" id="IPR050352">
    <property type="entry name" value="ABCG_transporters"/>
</dbReference>
<dbReference type="GO" id="GO:0030659">
    <property type="term" value="C:cytoplasmic vesicle membrane"/>
    <property type="evidence" value="ECO:0007669"/>
    <property type="project" value="TreeGrafter"/>
</dbReference>
<evidence type="ECO:0000256" key="5">
    <source>
        <dbReference type="ARBA" id="ARBA00023136"/>
    </source>
</evidence>
<evidence type="ECO:0000256" key="4">
    <source>
        <dbReference type="ARBA" id="ARBA00022989"/>
    </source>
</evidence>
<organism evidence="7 8">
    <name type="scientific">Portunus trituberculatus</name>
    <name type="common">Swimming crab</name>
    <name type="synonym">Neptunus trituberculatus</name>
    <dbReference type="NCBI Taxonomy" id="210409"/>
    <lineage>
        <taxon>Eukaryota</taxon>
        <taxon>Metazoa</taxon>
        <taxon>Ecdysozoa</taxon>
        <taxon>Arthropoda</taxon>
        <taxon>Crustacea</taxon>
        <taxon>Multicrustacea</taxon>
        <taxon>Malacostraca</taxon>
        <taxon>Eumalacostraca</taxon>
        <taxon>Eucarida</taxon>
        <taxon>Decapoda</taxon>
        <taxon>Pleocyemata</taxon>
        <taxon>Brachyura</taxon>
        <taxon>Eubrachyura</taxon>
        <taxon>Portunoidea</taxon>
        <taxon>Portunidae</taxon>
        <taxon>Portuninae</taxon>
        <taxon>Portunus</taxon>
    </lineage>
</organism>
<dbReference type="GO" id="GO:0042626">
    <property type="term" value="F:ATPase-coupled transmembrane transporter activity"/>
    <property type="evidence" value="ECO:0007669"/>
    <property type="project" value="TreeGrafter"/>
</dbReference>
<name>A0A5B7J3R4_PORTR</name>